<dbReference type="InterPro" id="IPR021109">
    <property type="entry name" value="Peptidase_aspartic_dom_sf"/>
</dbReference>
<dbReference type="InterPro" id="IPR001969">
    <property type="entry name" value="Aspartic_peptidase_AS"/>
</dbReference>
<sequence>MSETDPRYCRRNTREGIVFKCLTKHEGKVFYAWNGLNIKIVYILKKKKKTDTFKYKLQTNKLATVESGGEITELHTCTVDKKQSRFYSLDGEDSGQKPEITGPFRILQLTKVDIEHVRSKRSDQIRGICKINNQVMVFVLDTGADLSALSETAYETLKPQTKLI</sequence>
<accession>A0A3M7PJN8</accession>
<dbReference type="SUPFAM" id="SSF50630">
    <property type="entry name" value="Acid proteases"/>
    <property type="match status" value="1"/>
</dbReference>
<organism evidence="1 2">
    <name type="scientific">Brachionus plicatilis</name>
    <name type="common">Marine rotifer</name>
    <name type="synonym">Brachionus muelleri</name>
    <dbReference type="NCBI Taxonomy" id="10195"/>
    <lineage>
        <taxon>Eukaryota</taxon>
        <taxon>Metazoa</taxon>
        <taxon>Spiralia</taxon>
        <taxon>Gnathifera</taxon>
        <taxon>Rotifera</taxon>
        <taxon>Eurotatoria</taxon>
        <taxon>Monogononta</taxon>
        <taxon>Pseudotrocha</taxon>
        <taxon>Ploima</taxon>
        <taxon>Brachionidae</taxon>
        <taxon>Brachionus</taxon>
    </lineage>
</organism>
<evidence type="ECO:0000313" key="2">
    <source>
        <dbReference type="Proteomes" id="UP000276133"/>
    </source>
</evidence>
<keyword evidence="2" id="KW-1185">Reference proteome</keyword>
<protein>
    <submittedName>
        <fullName evidence="1">Uncharacterized protein</fullName>
    </submittedName>
</protein>
<dbReference type="AlphaFoldDB" id="A0A3M7PJN8"/>
<dbReference type="GO" id="GO:0004190">
    <property type="term" value="F:aspartic-type endopeptidase activity"/>
    <property type="evidence" value="ECO:0007669"/>
    <property type="project" value="InterPro"/>
</dbReference>
<comment type="caution">
    <text evidence="1">The sequence shown here is derived from an EMBL/GenBank/DDBJ whole genome shotgun (WGS) entry which is preliminary data.</text>
</comment>
<dbReference type="PROSITE" id="PS00141">
    <property type="entry name" value="ASP_PROTEASE"/>
    <property type="match status" value="1"/>
</dbReference>
<dbReference type="EMBL" id="REGN01010494">
    <property type="protein sequence ID" value="RMZ98910.1"/>
    <property type="molecule type" value="Genomic_DNA"/>
</dbReference>
<evidence type="ECO:0000313" key="1">
    <source>
        <dbReference type="EMBL" id="RMZ98910.1"/>
    </source>
</evidence>
<dbReference type="GO" id="GO:0006508">
    <property type="term" value="P:proteolysis"/>
    <property type="evidence" value="ECO:0007669"/>
    <property type="project" value="InterPro"/>
</dbReference>
<proteinExistence type="predicted"/>
<dbReference type="Proteomes" id="UP000276133">
    <property type="component" value="Unassembled WGS sequence"/>
</dbReference>
<reference evidence="1 2" key="1">
    <citation type="journal article" date="2018" name="Sci. Rep.">
        <title>Genomic signatures of local adaptation to the degree of environmental predictability in rotifers.</title>
        <authorList>
            <person name="Franch-Gras L."/>
            <person name="Hahn C."/>
            <person name="Garcia-Roger E.M."/>
            <person name="Carmona M.J."/>
            <person name="Serra M."/>
            <person name="Gomez A."/>
        </authorList>
    </citation>
    <scope>NUCLEOTIDE SEQUENCE [LARGE SCALE GENOMIC DNA]</scope>
    <source>
        <strain evidence="1">HYR1</strain>
    </source>
</reference>
<gene>
    <name evidence="1" type="ORF">BpHYR1_025497</name>
</gene>
<name>A0A3M7PJN8_BRAPC</name>